<dbReference type="RefSeq" id="WP_311771397.1">
    <property type="nucleotide sequence ID" value="NZ_JACHJQ010000007.1"/>
</dbReference>
<name>A0A7W7QBJ2_9PSEU</name>
<evidence type="ECO:0000259" key="1">
    <source>
        <dbReference type="Pfam" id="PF11575"/>
    </source>
</evidence>
<protein>
    <recommendedName>
        <fullName evidence="1">Ferric siderophore reductase C-terminal domain-containing protein</fullName>
    </recommendedName>
</protein>
<dbReference type="Pfam" id="PF11575">
    <property type="entry name" value="FhuF_C"/>
    <property type="match status" value="1"/>
</dbReference>
<gene>
    <name evidence="2" type="ORF">FHR82_006883</name>
</gene>
<evidence type="ECO:0000313" key="3">
    <source>
        <dbReference type="Proteomes" id="UP000520767"/>
    </source>
</evidence>
<keyword evidence="3" id="KW-1185">Reference proteome</keyword>
<dbReference type="InterPro" id="IPR024726">
    <property type="entry name" value="FhuF_C"/>
</dbReference>
<accession>A0A7W7QBJ2</accession>
<proteinExistence type="predicted"/>
<sequence length="224" mass="23395">MVVLRARFRTGRHYPRGITGLQPVPAAAVTDPDWLGAALTATASRFRLAGAATAGVLWWYSASSVLLGPVAESYVRGGRTADPALASMTLYLHPDGRVLDARSSSTVDASTAPARVADVVATCVAAVTSASGAAERSLWAIATDSLANRVLWAGGTAANAVALAADERFPVPRYVTVGGQRAVRRASCCLVYEAPGQQKCVSCPRQSPDDRLRRLRAAFGGQGL</sequence>
<feature type="domain" description="Ferric siderophore reductase C-terminal" evidence="1">
    <location>
        <begin position="185"/>
        <end position="205"/>
    </location>
</feature>
<organism evidence="2 3">
    <name type="scientific">Actinophytocola algeriensis</name>
    <dbReference type="NCBI Taxonomy" id="1768010"/>
    <lineage>
        <taxon>Bacteria</taxon>
        <taxon>Bacillati</taxon>
        <taxon>Actinomycetota</taxon>
        <taxon>Actinomycetes</taxon>
        <taxon>Pseudonocardiales</taxon>
        <taxon>Pseudonocardiaceae</taxon>
    </lineage>
</organism>
<dbReference type="AlphaFoldDB" id="A0A7W7QBJ2"/>
<dbReference type="Proteomes" id="UP000520767">
    <property type="component" value="Unassembled WGS sequence"/>
</dbReference>
<comment type="caution">
    <text evidence="2">The sequence shown here is derived from an EMBL/GenBank/DDBJ whole genome shotgun (WGS) entry which is preliminary data.</text>
</comment>
<evidence type="ECO:0000313" key="2">
    <source>
        <dbReference type="EMBL" id="MBB4910625.1"/>
    </source>
</evidence>
<reference evidence="2 3" key="1">
    <citation type="submission" date="2020-08" db="EMBL/GenBank/DDBJ databases">
        <title>Genomic Encyclopedia of Type Strains, Phase III (KMG-III): the genomes of soil and plant-associated and newly described type strains.</title>
        <authorList>
            <person name="Whitman W."/>
        </authorList>
    </citation>
    <scope>NUCLEOTIDE SEQUENCE [LARGE SCALE GENOMIC DNA]</scope>
    <source>
        <strain evidence="2 3">CECT 8960</strain>
    </source>
</reference>
<dbReference type="GO" id="GO:0051537">
    <property type="term" value="F:2 iron, 2 sulfur cluster binding"/>
    <property type="evidence" value="ECO:0007669"/>
    <property type="project" value="InterPro"/>
</dbReference>
<dbReference type="EMBL" id="JACHJQ010000007">
    <property type="protein sequence ID" value="MBB4910625.1"/>
    <property type="molecule type" value="Genomic_DNA"/>
</dbReference>